<organism evidence="1 2">
    <name type="scientific">Aerophobetes bacterium</name>
    <dbReference type="NCBI Taxonomy" id="2030807"/>
    <lineage>
        <taxon>Bacteria</taxon>
        <taxon>Candidatus Aerophobota</taxon>
    </lineage>
</organism>
<evidence type="ECO:0000313" key="1">
    <source>
        <dbReference type="EMBL" id="TET62107.1"/>
    </source>
</evidence>
<dbReference type="InterPro" id="IPR010992">
    <property type="entry name" value="IHF-like_DNA-bd_dom_sf"/>
</dbReference>
<comment type="caution">
    <text evidence="1">The sequence shown here is derived from an EMBL/GenBank/DDBJ whole genome shotgun (WGS) entry which is preliminary data.</text>
</comment>
<sequence length="62" mass="6443">MRMNCQRVTSQTAGSTMNNADLVAEVANQTSLTKNTSMKAVDRVISVVGTSLGGEGKITLVG</sequence>
<gene>
    <name evidence="1" type="ORF">E3J48_04725</name>
</gene>
<dbReference type="SUPFAM" id="SSF47729">
    <property type="entry name" value="IHF-like DNA-binding proteins"/>
    <property type="match status" value="1"/>
</dbReference>
<name>A0A523W514_UNCAE</name>
<dbReference type="Proteomes" id="UP000319130">
    <property type="component" value="Unassembled WGS sequence"/>
</dbReference>
<proteinExistence type="predicted"/>
<accession>A0A523W514</accession>
<dbReference type="EMBL" id="SOIZ01000205">
    <property type="protein sequence ID" value="TET62107.1"/>
    <property type="molecule type" value="Genomic_DNA"/>
</dbReference>
<dbReference type="GO" id="GO:0030527">
    <property type="term" value="F:structural constituent of chromatin"/>
    <property type="evidence" value="ECO:0007669"/>
    <property type="project" value="InterPro"/>
</dbReference>
<evidence type="ECO:0000313" key="2">
    <source>
        <dbReference type="Proteomes" id="UP000319130"/>
    </source>
</evidence>
<reference evidence="1 2" key="1">
    <citation type="submission" date="2019-03" db="EMBL/GenBank/DDBJ databases">
        <title>Metabolic potential of uncultured bacteria and archaea associated with petroleum seepage in deep-sea sediments.</title>
        <authorList>
            <person name="Dong X."/>
            <person name="Hubert C."/>
        </authorList>
    </citation>
    <scope>NUCLEOTIDE SEQUENCE [LARGE SCALE GENOMIC DNA]</scope>
    <source>
        <strain evidence="1">E29_bin52</strain>
    </source>
</reference>
<dbReference type="InterPro" id="IPR000119">
    <property type="entry name" value="Hist_DNA-bd"/>
</dbReference>
<dbReference type="Pfam" id="PF00216">
    <property type="entry name" value="Bac_DNA_binding"/>
    <property type="match status" value="1"/>
</dbReference>
<protein>
    <submittedName>
        <fullName evidence="1">Uncharacterized protein</fullName>
    </submittedName>
</protein>
<dbReference type="AlphaFoldDB" id="A0A523W514"/>
<dbReference type="Gene3D" id="4.10.520.10">
    <property type="entry name" value="IHF-like DNA-binding proteins"/>
    <property type="match status" value="1"/>
</dbReference>
<dbReference type="GO" id="GO:0003677">
    <property type="term" value="F:DNA binding"/>
    <property type="evidence" value="ECO:0007669"/>
    <property type="project" value="InterPro"/>
</dbReference>